<accession>A0A4R3RTA9</accession>
<gene>
    <name evidence="2" type="ORF">EV129_104368</name>
</gene>
<dbReference type="EMBL" id="SMBK01000004">
    <property type="protein sequence ID" value="TCU38761.1"/>
    <property type="molecule type" value="Genomic_DNA"/>
</dbReference>
<protein>
    <submittedName>
        <fullName evidence="2">Excisionase family DNA binding protein</fullName>
    </submittedName>
</protein>
<evidence type="ECO:0000259" key="1">
    <source>
        <dbReference type="Pfam" id="PF12728"/>
    </source>
</evidence>
<proteinExistence type="predicted"/>
<evidence type="ECO:0000313" key="2">
    <source>
        <dbReference type="EMBL" id="TCU38761.1"/>
    </source>
</evidence>
<organism evidence="2 3">
    <name type="scientific">Rhizobium azibense</name>
    <dbReference type="NCBI Taxonomy" id="1136135"/>
    <lineage>
        <taxon>Bacteria</taxon>
        <taxon>Pseudomonadati</taxon>
        <taxon>Pseudomonadota</taxon>
        <taxon>Alphaproteobacteria</taxon>
        <taxon>Hyphomicrobiales</taxon>
        <taxon>Rhizobiaceae</taxon>
        <taxon>Rhizobium/Agrobacterium group</taxon>
        <taxon>Rhizobium</taxon>
    </lineage>
</organism>
<dbReference type="Proteomes" id="UP000295507">
    <property type="component" value="Unassembled WGS sequence"/>
</dbReference>
<sequence length="94" mass="10554">MTDNRAVLDELIEGARRHLDGLLALRAKMAGERVSEAEDDFAPENLLDASTAAQRFGFSKQTIRRWVKDHSIGFKRGGRLLVSVPRLRRHIGDA</sequence>
<dbReference type="InterPro" id="IPR041657">
    <property type="entry name" value="HTH_17"/>
</dbReference>
<name>A0A4R3RTA9_9HYPH</name>
<dbReference type="AlphaFoldDB" id="A0A4R3RTA9"/>
<dbReference type="Pfam" id="PF12728">
    <property type="entry name" value="HTH_17"/>
    <property type="match status" value="1"/>
</dbReference>
<comment type="caution">
    <text evidence="2">The sequence shown here is derived from an EMBL/GenBank/DDBJ whole genome shotgun (WGS) entry which is preliminary data.</text>
</comment>
<dbReference type="RefSeq" id="WP_132551554.1">
    <property type="nucleotide sequence ID" value="NZ_SMBK01000004.1"/>
</dbReference>
<evidence type="ECO:0000313" key="3">
    <source>
        <dbReference type="Proteomes" id="UP000295507"/>
    </source>
</evidence>
<feature type="domain" description="Helix-turn-helix" evidence="1">
    <location>
        <begin position="46"/>
        <end position="83"/>
    </location>
</feature>
<reference evidence="2 3" key="1">
    <citation type="submission" date="2019-03" db="EMBL/GenBank/DDBJ databases">
        <title>Genomic Encyclopedia of Type Strains, Phase IV (KMG-V): Genome sequencing to study the core and pangenomes of soil and plant-associated prokaryotes.</title>
        <authorList>
            <person name="Whitman W."/>
        </authorList>
    </citation>
    <scope>NUCLEOTIDE SEQUENCE [LARGE SCALE GENOMIC DNA]</scope>
    <source>
        <strain evidence="2 3">IE4868</strain>
    </source>
</reference>